<evidence type="ECO:0000313" key="2">
    <source>
        <dbReference type="EMBL" id="VDP12222.1"/>
    </source>
</evidence>
<protein>
    <submittedName>
        <fullName evidence="4">Chemotaxis protein CheW</fullName>
    </submittedName>
</protein>
<dbReference type="Proteomes" id="UP000050761">
    <property type="component" value="Unassembled WGS sequence"/>
</dbReference>
<dbReference type="OrthoDB" id="5790020at2759"/>
<feature type="compositionally biased region" description="Basic and acidic residues" evidence="1">
    <location>
        <begin position="13"/>
        <end position="22"/>
    </location>
</feature>
<accession>A0A183G9I2</accession>
<reference evidence="4" key="2">
    <citation type="submission" date="2019-09" db="UniProtKB">
        <authorList>
            <consortium name="WormBaseParasite"/>
        </authorList>
    </citation>
    <scope>IDENTIFICATION</scope>
</reference>
<feature type="region of interest" description="Disordered" evidence="1">
    <location>
        <begin position="1"/>
        <end position="27"/>
    </location>
</feature>
<keyword evidence="3" id="KW-1185">Reference proteome</keyword>
<dbReference type="WBParaSite" id="HPBE_0001860501-mRNA-1">
    <property type="protein sequence ID" value="HPBE_0001860501-mRNA-1"/>
    <property type="gene ID" value="HPBE_0001860501"/>
</dbReference>
<reference evidence="2 3" key="1">
    <citation type="submission" date="2018-11" db="EMBL/GenBank/DDBJ databases">
        <authorList>
            <consortium name="Pathogen Informatics"/>
        </authorList>
    </citation>
    <scope>NUCLEOTIDE SEQUENCE [LARGE SCALE GENOMIC DNA]</scope>
</reference>
<accession>A0A3P8AEE2</accession>
<organism evidence="3 4">
    <name type="scientific">Heligmosomoides polygyrus</name>
    <name type="common">Parasitic roundworm</name>
    <dbReference type="NCBI Taxonomy" id="6339"/>
    <lineage>
        <taxon>Eukaryota</taxon>
        <taxon>Metazoa</taxon>
        <taxon>Ecdysozoa</taxon>
        <taxon>Nematoda</taxon>
        <taxon>Chromadorea</taxon>
        <taxon>Rhabditida</taxon>
        <taxon>Rhabditina</taxon>
        <taxon>Rhabditomorpha</taxon>
        <taxon>Strongyloidea</taxon>
        <taxon>Heligmosomidae</taxon>
        <taxon>Heligmosomoides</taxon>
    </lineage>
</organism>
<evidence type="ECO:0000313" key="4">
    <source>
        <dbReference type="WBParaSite" id="HPBE_0001860501-mRNA-1"/>
    </source>
</evidence>
<evidence type="ECO:0000313" key="3">
    <source>
        <dbReference type="Proteomes" id="UP000050761"/>
    </source>
</evidence>
<proteinExistence type="predicted"/>
<dbReference type="EMBL" id="UZAH01030797">
    <property type="protein sequence ID" value="VDP12222.1"/>
    <property type="molecule type" value="Genomic_DNA"/>
</dbReference>
<evidence type="ECO:0000256" key="1">
    <source>
        <dbReference type="SAM" id="MobiDB-lite"/>
    </source>
</evidence>
<gene>
    <name evidence="2" type="ORF">HPBE_LOCUS18604</name>
</gene>
<sequence>MSDESPRSSSQKAEGENAKSEEPSADVRPSAIAALVKMNAKLEQVKSKVEEIPALKNLIEGFQGDSGSPVYCYVRGIKYLIGVMTDVGTYRELKRSANDEMRCEDYDFVVIADIRANMGEVNNIFLQRGLGDNLAKGQKICHKIDF</sequence>
<name>A0A183G9I2_HELPZ</name>
<dbReference type="AlphaFoldDB" id="A0A183G9I2"/>